<evidence type="ECO:0000313" key="3">
    <source>
        <dbReference type="Proteomes" id="UP000314294"/>
    </source>
</evidence>
<reference evidence="2 3" key="1">
    <citation type="submission" date="2019-03" db="EMBL/GenBank/DDBJ databases">
        <title>First draft genome of Liparis tanakae, snailfish: a comprehensive survey of snailfish specific genes.</title>
        <authorList>
            <person name="Kim W."/>
            <person name="Song I."/>
            <person name="Jeong J.-H."/>
            <person name="Kim D."/>
            <person name="Kim S."/>
            <person name="Ryu S."/>
            <person name="Song J.Y."/>
            <person name="Lee S.K."/>
        </authorList>
    </citation>
    <scope>NUCLEOTIDE SEQUENCE [LARGE SCALE GENOMIC DNA]</scope>
    <source>
        <tissue evidence="2">Muscle</tissue>
    </source>
</reference>
<comment type="caution">
    <text evidence="2">The sequence shown here is derived from an EMBL/GenBank/DDBJ whole genome shotgun (WGS) entry which is preliminary data.</text>
</comment>
<dbReference type="EMBL" id="SRLO01001423">
    <property type="protein sequence ID" value="TNN37947.1"/>
    <property type="molecule type" value="Genomic_DNA"/>
</dbReference>
<protein>
    <submittedName>
        <fullName evidence="2">Uncharacterized protein</fullName>
    </submittedName>
</protein>
<accession>A0A4Z2F9W7</accession>
<evidence type="ECO:0000256" key="1">
    <source>
        <dbReference type="SAM" id="MobiDB-lite"/>
    </source>
</evidence>
<dbReference type="Proteomes" id="UP000314294">
    <property type="component" value="Unassembled WGS sequence"/>
</dbReference>
<organism evidence="2 3">
    <name type="scientific">Liparis tanakae</name>
    <name type="common">Tanaka's snailfish</name>
    <dbReference type="NCBI Taxonomy" id="230148"/>
    <lineage>
        <taxon>Eukaryota</taxon>
        <taxon>Metazoa</taxon>
        <taxon>Chordata</taxon>
        <taxon>Craniata</taxon>
        <taxon>Vertebrata</taxon>
        <taxon>Euteleostomi</taxon>
        <taxon>Actinopterygii</taxon>
        <taxon>Neopterygii</taxon>
        <taxon>Teleostei</taxon>
        <taxon>Neoteleostei</taxon>
        <taxon>Acanthomorphata</taxon>
        <taxon>Eupercaria</taxon>
        <taxon>Perciformes</taxon>
        <taxon>Cottioidei</taxon>
        <taxon>Cottales</taxon>
        <taxon>Liparidae</taxon>
        <taxon>Liparis</taxon>
    </lineage>
</organism>
<gene>
    <name evidence="2" type="ORF">EYF80_051876</name>
</gene>
<evidence type="ECO:0000313" key="2">
    <source>
        <dbReference type="EMBL" id="TNN37947.1"/>
    </source>
</evidence>
<feature type="region of interest" description="Disordered" evidence="1">
    <location>
        <begin position="1"/>
        <end position="77"/>
    </location>
</feature>
<feature type="compositionally biased region" description="Basic and acidic residues" evidence="1">
    <location>
        <begin position="52"/>
        <end position="65"/>
    </location>
</feature>
<proteinExistence type="predicted"/>
<keyword evidence="3" id="KW-1185">Reference proteome</keyword>
<dbReference type="AlphaFoldDB" id="A0A4Z2F9W7"/>
<name>A0A4Z2F9W7_9TELE</name>
<sequence length="77" mass="8365">MTTELAPIDGKPTSSSIHGQNKPRGALPLQHSEALVIGNFTPRPVLSHLKKKEKEDATSSEENKAEYPTPRLFGVVS</sequence>